<dbReference type="InParanoid" id="A0A059A839"/>
<sequence length="76" mass="8563">MFEKGSSLRFSLAYHHSRSFGSRFSQILLPPQIKVNPTPYAAATLPDCPRGFTTFTDDELIFSCLFVNNGHQALLR</sequence>
<accession>A0A059A839</accession>
<evidence type="ECO:0000313" key="1">
    <source>
        <dbReference type="EMBL" id="KCW49515.1"/>
    </source>
</evidence>
<dbReference type="Gramene" id="KCW49515">
    <property type="protein sequence ID" value="KCW49515"/>
    <property type="gene ID" value="EUGRSUZ_K03040"/>
</dbReference>
<name>A0A059A839_EUCGR</name>
<reference evidence="1" key="1">
    <citation type="submission" date="2013-07" db="EMBL/GenBank/DDBJ databases">
        <title>The genome of Eucalyptus grandis.</title>
        <authorList>
            <person name="Schmutz J."/>
            <person name="Hayes R."/>
            <person name="Myburg A."/>
            <person name="Tuskan G."/>
            <person name="Grattapaglia D."/>
            <person name="Rokhsar D.S."/>
        </authorList>
    </citation>
    <scope>NUCLEOTIDE SEQUENCE</scope>
    <source>
        <tissue evidence="1">Leaf extractions</tissue>
    </source>
</reference>
<dbReference type="AlphaFoldDB" id="A0A059A839"/>
<protein>
    <submittedName>
        <fullName evidence="1">Uncharacterized protein</fullName>
    </submittedName>
</protein>
<dbReference type="EMBL" id="KK198763">
    <property type="protein sequence ID" value="KCW49515.1"/>
    <property type="molecule type" value="Genomic_DNA"/>
</dbReference>
<proteinExistence type="predicted"/>
<organism evidence="1">
    <name type="scientific">Eucalyptus grandis</name>
    <name type="common">Flooded gum</name>
    <dbReference type="NCBI Taxonomy" id="71139"/>
    <lineage>
        <taxon>Eukaryota</taxon>
        <taxon>Viridiplantae</taxon>
        <taxon>Streptophyta</taxon>
        <taxon>Embryophyta</taxon>
        <taxon>Tracheophyta</taxon>
        <taxon>Spermatophyta</taxon>
        <taxon>Magnoliopsida</taxon>
        <taxon>eudicotyledons</taxon>
        <taxon>Gunneridae</taxon>
        <taxon>Pentapetalae</taxon>
        <taxon>rosids</taxon>
        <taxon>malvids</taxon>
        <taxon>Myrtales</taxon>
        <taxon>Myrtaceae</taxon>
        <taxon>Myrtoideae</taxon>
        <taxon>Eucalypteae</taxon>
        <taxon>Eucalyptus</taxon>
    </lineage>
</organism>
<gene>
    <name evidence="1" type="ORF">EUGRSUZ_K03040</name>
</gene>